<evidence type="ECO:0000313" key="3">
    <source>
        <dbReference type="Proteomes" id="UP000325081"/>
    </source>
</evidence>
<dbReference type="Proteomes" id="UP000325081">
    <property type="component" value="Unassembled WGS sequence"/>
</dbReference>
<keyword evidence="3" id="KW-1185">Reference proteome</keyword>
<comment type="caution">
    <text evidence="2">The sequence shown here is derived from an EMBL/GenBank/DDBJ whole genome shotgun (WGS) entry which is preliminary data.</text>
</comment>
<proteinExistence type="predicted"/>
<feature type="region of interest" description="Disordered" evidence="1">
    <location>
        <begin position="86"/>
        <end position="106"/>
    </location>
</feature>
<evidence type="ECO:0000313" key="2">
    <source>
        <dbReference type="EMBL" id="GER47560.1"/>
    </source>
</evidence>
<name>A0A5A7QQS2_STRAF</name>
<dbReference type="AlphaFoldDB" id="A0A5A7QQS2"/>
<feature type="non-terminal residue" evidence="2">
    <location>
        <position position="106"/>
    </location>
</feature>
<dbReference type="EMBL" id="BKCP01007959">
    <property type="protein sequence ID" value="GER47560.1"/>
    <property type="molecule type" value="Genomic_DNA"/>
</dbReference>
<reference evidence="3" key="1">
    <citation type="journal article" date="2019" name="Curr. Biol.">
        <title>Genome Sequence of Striga asiatica Provides Insight into the Evolution of Plant Parasitism.</title>
        <authorList>
            <person name="Yoshida S."/>
            <person name="Kim S."/>
            <person name="Wafula E.K."/>
            <person name="Tanskanen J."/>
            <person name="Kim Y.M."/>
            <person name="Honaas L."/>
            <person name="Yang Z."/>
            <person name="Spallek T."/>
            <person name="Conn C.E."/>
            <person name="Ichihashi Y."/>
            <person name="Cheong K."/>
            <person name="Cui S."/>
            <person name="Der J.P."/>
            <person name="Gundlach H."/>
            <person name="Jiao Y."/>
            <person name="Hori C."/>
            <person name="Ishida J.K."/>
            <person name="Kasahara H."/>
            <person name="Kiba T."/>
            <person name="Kim M.S."/>
            <person name="Koo N."/>
            <person name="Laohavisit A."/>
            <person name="Lee Y.H."/>
            <person name="Lumba S."/>
            <person name="McCourt P."/>
            <person name="Mortimer J.C."/>
            <person name="Mutuku J.M."/>
            <person name="Nomura T."/>
            <person name="Sasaki-Sekimoto Y."/>
            <person name="Seto Y."/>
            <person name="Wang Y."/>
            <person name="Wakatake T."/>
            <person name="Sakakibara H."/>
            <person name="Demura T."/>
            <person name="Yamaguchi S."/>
            <person name="Yoneyama K."/>
            <person name="Manabe R.I."/>
            <person name="Nelson D.C."/>
            <person name="Schulman A.H."/>
            <person name="Timko M.P."/>
            <person name="dePamphilis C.W."/>
            <person name="Choi D."/>
            <person name="Shirasu K."/>
        </authorList>
    </citation>
    <scope>NUCLEOTIDE SEQUENCE [LARGE SCALE GENOMIC DNA]</scope>
    <source>
        <strain evidence="3">cv. UVA1</strain>
    </source>
</reference>
<gene>
    <name evidence="2" type="ORF">STAS_24670</name>
</gene>
<sequence length="106" mass="11638">CLGLKLQTSLCCCIFCNTETGLIFNLSYFRLKIDPVSSSSRLKTAWVDEAGGRASTRQRRSPELNIQCLHGEQQVLWLSGTAIQKVDGRPNGDRSVGAARSLKGRP</sequence>
<evidence type="ECO:0000256" key="1">
    <source>
        <dbReference type="SAM" id="MobiDB-lite"/>
    </source>
</evidence>
<accession>A0A5A7QQS2</accession>
<protein>
    <submittedName>
        <fullName evidence="2">Chaperone protein DnaJ</fullName>
    </submittedName>
</protein>
<organism evidence="2 3">
    <name type="scientific">Striga asiatica</name>
    <name type="common">Asiatic witchweed</name>
    <name type="synonym">Buchnera asiatica</name>
    <dbReference type="NCBI Taxonomy" id="4170"/>
    <lineage>
        <taxon>Eukaryota</taxon>
        <taxon>Viridiplantae</taxon>
        <taxon>Streptophyta</taxon>
        <taxon>Embryophyta</taxon>
        <taxon>Tracheophyta</taxon>
        <taxon>Spermatophyta</taxon>
        <taxon>Magnoliopsida</taxon>
        <taxon>eudicotyledons</taxon>
        <taxon>Gunneridae</taxon>
        <taxon>Pentapetalae</taxon>
        <taxon>asterids</taxon>
        <taxon>lamiids</taxon>
        <taxon>Lamiales</taxon>
        <taxon>Orobanchaceae</taxon>
        <taxon>Buchnereae</taxon>
        <taxon>Striga</taxon>
    </lineage>
</organism>
<feature type="non-terminal residue" evidence="2">
    <location>
        <position position="1"/>
    </location>
</feature>